<keyword evidence="3 14" id="KW-0723">Serine/threonine-protein kinase</keyword>
<dbReference type="GO" id="GO:0005634">
    <property type="term" value="C:nucleus"/>
    <property type="evidence" value="ECO:0007669"/>
    <property type="project" value="UniProtKB-SubCell"/>
</dbReference>
<keyword evidence="5" id="KW-0808">Transferase</keyword>
<dbReference type="FunFam" id="1.10.510.10:FF:000852">
    <property type="entry name" value="Mitogen-activated protein kinase kinase kinase 17"/>
    <property type="match status" value="1"/>
</dbReference>
<evidence type="ECO:0000256" key="9">
    <source>
        <dbReference type="ARBA" id="ARBA00022840"/>
    </source>
</evidence>
<dbReference type="PANTHER" id="PTHR48011:SF4">
    <property type="entry name" value="MITOGEN-ACTIVATED PROTEIN KINASE KINASE KINASE 19"/>
    <property type="match status" value="1"/>
</dbReference>
<dbReference type="InterPro" id="IPR052751">
    <property type="entry name" value="Plant_MAPKKK"/>
</dbReference>
<dbReference type="GO" id="GO:0009738">
    <property type="term" value="P:abscisic acid-activated signaling pathway"/>
    <property type="evidence" value="ECO:0007669"/>
    <property type="project" value="UniProtKB-KW"/>
</dbReference>
<comment type="catalytic activity">
    <reaction evidence="12">
        <text>L-seryl-[protein] + ATP = O-phospho-L-seryl-[protein] + ADP + H(+)</text>
        <dbReference type="Rhea" id="RHEA:17989"/>
        <dbReference type="Rhea" id="RHEA-COMP:9863"/>
        <dbReference type="Rhea" id="RHEA-COMP:11604"/>
        <dbReference type="ChEBI" id="CHEBI:15378"/>
        <dbReference type="ChEBI" id="CHEBI:29999"/>
        <dbReference type="ChEBI" id="CHEBI:30616"/>
        <dbReference type="ChEBI" id="CHEBI:83421"/>
        <dbReference type="ChEBI" id="CHEBI:456216"/>
        <dbReference type="EC" id="2.7.11.25"/>
    </reaction>
</comment>
<evidence type="ECO:0000256" key="6">
    <source>
        <dbReference type="ARBA" id="ARBA00022682"/>
    </source>
</evidence>
<keyword evidence="9 13" id="KW-0067">ATP-binding</keyword>
<sequence>MYWTRGQTIGQGSSATVSLATSHSSGDIFAVKSAELSQSEFLQREQKILSFLNSPHIVSHKGCDYTMENNMVMYNLFMEYVPGGTITDTIRNHGGRLKESVIVYYARQIVQGLEYLHSHGLVHCDIKGRNILISEEIGAKIADFGCAKWVNKVEEDKLVPIAGTPMFMAPEVVRGEEQGFPCDIWALGCTIIEMATGGAPWPNMGDPVTVMYKIAYSGELPEFPSFLSEQAKDFLDKCLRRSPKERWTASQLLKHPFLEELDSSVKPIQESNSSSPTSILDQSFWNSLEESESLSNLIGMTREGNLDDDRIKRLSLFSGVPSWTFDDHWITIRENNCDQSIIIMDDVEGGGDVIRGSATASSSNGNGRAGKHSSLVEWWLLLGFGCWVCSLVEWSLGKVVVVVDFGLILKWSSISIKGWSATLGLGVDLVVFVSFG</sequence>
<dbReference type="Pfam" id="PF00069">
    <property type="entry name" value="Pkinase"/>
    <property type="match status" value="1"/>
</dbReference>
<comment type="similarity">
    <text evidence="14">Belongs to the protein kinase superfamily.</text>
</comment>
<reference evidence="16" key="1">
    <citation type="submission" date="2018-02" db="EMBL/GenBank/DDBJ databases">
        <authorList>
            <person name="Cohen D.B."/>
            <person name="Kent A.D."/>
        </authorList>
    </citation>
    <scope>NUCLEOTIDE SEQUENCE</scope>
</reference>
<dbReference type="PROSITE" id="PS00107">
    <property type="entry name" value="PROTEIN_KINASE_ATP"/>
    <property type="match status" value="1"/>
</dbReference>
<evidence type="ECO:0000256" key="4">
    <source>
        <dbReference type="ARBA" id="ARBA00022553"/>
    </source>
</evidence>
<keyword evidence="10" id="KW-0539">Nucleus</keyword>
<evidence type="ECO:0000256" key="3">
    <source>
        <dbReference type="ARBA" id="ARBA00022527"/>
    </source>
</evidence>
<comment type="catalytic activity">
    <reaction evidence="11">
        <text>L-threonyl-[protein] + ATP = O-phospho-L-threonyl-[protein] + ADP + H(+)</text>
        <dbReference type="Rhea" id="RHEA:46608"/>
        <dbReference type="Rhea" id="RHEA-COMP:11060"/>
        <dbReference type="Rhea" id="RHEA-COMP:11605"/>
        <dbReference type="ChEBI" id="CHEBI:15378"/>
        <dbReference type="ChEBI" id="CHEBI:30013"/>
        <dbReference type="ChEBI" id="CHEBI:30616"/>
        <dbReference type="ChEBI" id="CHEBI:61977"/>
        <dbReference type="ChEBI" id="CHEBI:456216"/>
        <dbReference type="EC" id="2.7.11.25"/>
    </reaction>
</comment>
<keyword evidence="4" id="KW-0597">Phosphoprotein</keyword>
<evidence type="ECO:0000256" key="13">
    <source>
        <dbReference type="PROSITE-ProRule" id="PRU10141"/>
    </source>
</evidence>
<keyword evidence="7 13" id="KW-0547">Nucleotide-binding</keyword>
<evidence type="ECO:0000256" key="11">
    <source>
        <dbReference type="ARBA" id="ARBA00047559"/>
    </source>
</evidence>
<dbReference type="GO" id="GO:0005524">
    <property type="term" value="F:ATP binding"/>
    <property type="evidence" value="ECO:0007669"/>
    <property type="project" value="UniProtKB-UniRule"/>
</dbReference>
<dbReference type="InterPro" id="IPR000719">
    <property type="entry name" value="Prot_kinase_dom"/>
</dbReference>
<dbReference type="EC" id="2.7.11.25" evidence="2"/>
<dbReference type="InterPro" id="IPR011009">
    <property type="entry name" value="Kinase-like_dom_sf"/>
</dbReference>
<dbReference type="SMART" id="SM00220">
    <property type="entry name" value="S_TKc"/>
    <property type="match status" value="1"/>
</dbReference>
<evidence type="ECO:0000256" key="10">
    <source>
        <dbReference type="ARBA" id="ARBA00023242"/>
    </source>
</evidence>
<dbReference type="CDD" id="cd06606">
    <property type="entry name" value="STKc_MAPKKK"/>
    <property type="match status" value="1"/>
</dbReference>
<feature type="binding site" evidence="13">
    <location>
        <position position="32"/>
    </location>
    <ligand>
        <name>ATP</name>
        <dbReference type="ChEBI" id="CHEBI:30616"/>
    </ligand>
</feature>
<comment type="subcellular location">
    <subcellularLocation>
        <location evidence="1">Nucleus</location>
    </subcellularLocation>
</comment>
<dbReference type="PROSITE" id="PS50011">
    <property type="entry name" value="PROTEIN_KINASE_DOM"/>
    <property type="match status" value="1"/>
</dbReference>
<evidence type="ECO:0000313" key="16">
    <source>
        <dbReference type="EMBL" id="SPD23357.1"/>
    </source>
</evidence>
<dbReference type="Gene3D" id="1.10.510.10">
    <property type="entry name" value="Transferase(Phosphotransferase) domain 1"/>
    <property type="match status" value="1"/>
</dbReference>
<protein>
    <recommendedName>
        <fullName evidence="2">mitogen-activated protein kinase kinase kinase</fullName>
        <ecNumber evidence="2">2.7.11.25</ecNumber>
    </recommendedName>
</protein>
<gene>
    <name evidence="16" type="ORF">FSB_LOCUS51239</name>
</gene>
<evidence type="ECO:0000256" key="14">
    <source>
        <dbReference type="RuleBase" id="RU000304"/>
    </source>
</evidence>
<dbReference type="GO" id="GO:0006970">
    <property type="term" value="P:response to osmotic stress"/>
    <property type="evidence" value="ECO:0007669"/>
    <property type="project" value="UniProtKB-ARBA"/>
</dbReference>
<dbReference type="SUPFAM" id="SSF56112">
    <property type="entry name" value="Protein kinase-like (PK-like)"/>
    <property type="match status" value="1"/>
</dbReference>
<evidence type="ECO:0000256" key="1">
    <source>
        <dbReference type="ARBA" id="ARBA00004123"/>
    </source>
</evidence>
<dbReference type="InterPro" id="IPR008271">
    <property type="entry name" value="Ser/Thr_kinase_AS"/>
</dbReference>
<dbReference type="EMBL" id="OIVN01005625">
    <property type="protein sequence ID" value="SPD23357.1"/>
    <property type="molecule type" value="Genomic_DNA"/>
</dbReference>
<evidence type="ECO:0000256" key="12">
    <source>
        <dbReference type="ARBA" id="ARBA00048329"/>
    </source>
</evidence>
<dbReference type="PROSITE" id="PS00108">
    <property type="entry name" value="PROTEIN_KINASE_ST"/>
    <property type="match status" value="1"/>
</dbReference>
<organism evidence="16">
    <name type="scientific">Fagus sylvatica</name>
    <name type="common">Beechnut</name>
    <dbReference type="NCBI Taxonomy" id="28930"/>
    <lineage>
        <taxon>Eukaryota</taxon>
        <taxon>Viridiplantae</taxon>
        <taxon>Streptophyta</taxon>
        <taxon>Embryophyta</taxon>
        <taxon>Tracheophyta</taxon>
        <taxon>Spermatophyta</taxon>
        <taxon>Magnoliopsida</taxon>
        <taxon>eudicotyledons</taxon>
        <taxon>Gunneridae</taxon>
        <taxon>Pentapetalae</taxon>
        <taxon>rosids</taxon>
        <taxon>fabids</taxon>
        <taxon>Fagales</taxon>
        <taxon>Fagaceae</taxon>
        <taxon>Fagus</taxon>
    </lineage>
</organism>
<dbReference type="InterPro" id="IPR017441">
    <property type="entry name" value="Protein_kinase_ATP_BS"/>
</dbReference>
<accession>A0A2N9IBT0</accession>
<evidence type="ECO:0000256" key="2">
    <source>
        <dbReference type="ARBA" id="ARBA00012406"/>
    </source>
</evidence>
<evidence type="ECO:0000256" key="7">
    <source>
        <dbReference type="ARBA" id="ARBA00022741"/>
    </source>
</evidence>
<feature type="domain" description="Protein kinase" evidence="15">
    <location>
        <begin position="3"/>
        <end position="258"/>
    </location>
</feature>
<keyword evidence="8" id="KW-0418">Kinase</keyword>
<keyword evidence="6" id="KW-0938">Abscisic acid signaling pathway</keyword>
<evidence type="ECO:0000256" key="5">
    <source>
        <dbReference type="ARBA" id="ARBA00022679"/>
    </source>
</evidence>
<dbReference type="PANTHER" id="PTHR48011">
    <property type="entry name" value="CCR4-NOT TRANSCRIPTIONAL COMPLEX SUBUNIT CAF120-RELATED"/>
    <property type="match status" value="1"/>
</dbReference>
<dbReference type="GO" id="GO:0004709">
    <property type="term" value="F:MAP kinase kinase kinase activity"/>
    <property type="evidence" value="ECO:0007669"/>
    <property type="project" value="UniProtKB-EC"/>
</dbReference>
<dbReference type="AlphaFoldDB" id="A0A2N9IBT0"/>
<name>A0A2N9IBT0_FAGSY</name>
<dbReference type="GO" id="GO:0019901">
    <property type="term" value="F:protein kinase binding"/>
    <property type="evidence" value="ECO:0007669"/>
    <property type="project" value="UniProtKB-ARBA"/>
</dbReference>
<proteinExistence type="inferred from homology"/>
<evidence type="ECO:0000259" key="15">
    <source>
        <dbReference type="PROSITE" id="PS50011"/>
    </source>
</evidence>
<evidence type="ECO:0000256" key="8">
    <source>
        <dbReference type="ARBA" id="ARBA00022777"/>
    </source>
</evidence>